<feature type="compositionally biased region" description="Low complexity" evidence="1">
    <location>
        <begin position="16"/>
        <end position="29"/>
    </location>
</feature>
<organism evidence="2 3">
    <name type="scientific">Dentipellis fragilis</name>
    <dbReference type="NCBI Taxonomy" id="205917"/>
    <lineage>
        <taxon>Eukaryota</taxon>
        <taxon>Fungi</taxon>
        <taxon>Dikarya</taxon>
        <taxon>Basidiomycota</taxon>
        <taxon>Agaricomycotina</taxon>
        <taxon>Agaricomycetes</taxon>
        <taxon>Russulales</taxon>
        <taxon>Hericiaceae</taxon>
        <taxon>Dentipellis</taxon>
    </lineage>
</organism>
<keyword evidence="3" id="KW-1185">Reference proteome</keyword>
<feature type="compositionally biased region" description="Low complexity" evidence="1">
    <location>
        <begin position="56"/>
        <end position="66"/>
    </location>
</feature>
<accession>A0A4Y9XJW9</accession>
<dbReference type="AlphaFoldDB" id="A0A4Y9XJW9"/>
<sequence length="304" mass="33456">MRRKSSAQNLLSSFKPTSQSSSASSTSSPSPVPTPIPIPPPPPQTATHGSFAGVQTPTATSFTPTPTAREWDVQSMHSDSVSGAGGNAPQAASIEYLRDLVQKRIITLTYVRNVHDGRSHWFHTIMVSRSELDRVFSDAAMKKRTTRFATLGMSLSTLFDIHHPPDLLRAIISTLQEYEQAKEDGERPINRMRIWKRPPKRHAGAMSMGDYSMAMTPTRPTRPTSSHHTSYARFPPLPLFTSPSMSAQPFPLSYSQTLLSLLDILSETYHKLSKLLGPSAFPHASQHILGLSPHPGVRTLSPLL</sequence>
<evidence type="ECO:0000313" key="2">
    <source>
        <dbReference type="EMBL" id="TFY50444.1"/>
    </source>
</evidence>
<gene>
    <name evidence="2" type="ORF">EVG20_g11515</name>
</gene>
<dbReference type="EMBL" id="SEOQ01001830">
    <property type="protein sequence ID" value="TFY50444.1"/>
    <property type="molecule type" value="Genomic_DNA"/>
</dbReference>
<proteinExistence type="predicted"/>
<dbReference type="Proteomes" id="UP000298327">
    <property type="component" value="Unassembled WGS sequence"/>
</dbReference>
<feature type="compositionally biased region" description="Pro residues" evidence="1">
    <location>
        <begin position="30"/>
        <end position="44"/>
    </location>
</feature>
<dbReference type="OrthoDB" id="14339at2759"/>
<protein>
    <submittedName>
        <fullName evidence="2">Uncharacterized protein</fullName>
    </submittedName>
</protein>
<reference evidence="2 3" key="1">
    <citation type="submission" date="2019-02" db="EMBL/GenBank/DDBJ databases">
        <title>Genome sequencing of the rare red list fungi Dentipellis fragilis.</title>
        <authorList>
            <person name="Buettner E."/>
            <person name="Kellner H."/>
        </authorList>
    </citation>
    <scope>NUCLEOTIDE SEQUENCE [LARGE SCALE GENOMIC DNA]</scope>
    <source>
        <strain evidence="2 3">DSM 105465</strain>
    </source>
</reference>
<comment type="caution">
    <text evidence="2">The sequence shown here is derived from an EMBL/GenBank/DDBJ whole genome shotgun (WGS) entry which is preliminary data.</text>
</comment>
<dbReference type="PANTHER" id="PTHR37332">
    <property type="entry name" value="EXPRESSED PROTEIN"/>
    <property type="match status" value="1"/>
</dbReference>
<feature type="region of interest" description="Disordered" evidence="1">
    <location>
        <begin position="1"/>
        <end position="66"/>
    </location>
</feature>
<evidence type="ECO:0000313" key="3">
    <source>
        <dbReference type="Proteomes" id="UP000298327"/>
    </source>
</evidence>
<dbReference type="PANTHER" id="PTHR37332:SF1">
    <property type="entry name" value="ELMO DOMAIN-CONTAINING PROTEIN"/>
    <property type="match status" value="1"/>
</dbReference>
<evidence type="ECO:0000256" key="1">
    <source>
        <dbReference type="SAM" id="MobiDB-lite"/>
    </source>
</evidence>
<feature type="compositionally biased region" description="Polar residues" evidence="1">
    <location>
        <begin position="1"/>
        <end position="15"/>
    </location>
</feature>
<name>A0A4Y9XJW9_9AGAM</name>